<comment type="caution">
    <text evidence="3">The sequence shown here is derived from an EMBL/GenBank/DDBJ whole genome shotgun (WGS) entry which is preliminary data.</text>
</comment>
<evidence type="ECO:0000256" key="2">
    <source>
        <dbReference type="SAM" id="SignalP"/>
    </source>
</evidence>
<dbReference type="SUPFAM" id="SSF53850">
    <property type="entry name" value="Periplasmic binding protein-like II"/>
    <property type="match status" value="1"/>
</dbReference>
<dbReference type="Pfam" id="PF03401">
    <property type="entry name" value="TctC"/>
    <property type="match status" value="1"/>
</dbReference>
<keyword evidence="2" id="KW-0732">Signal</keyword>
<dbReference type="Gene3D" id="3.40.190.150">
    <property type="entry name" value="Bordetella uptake gene, domain 1"/>
    <property type="match status" value="1"/>
</dbReference>
<feature type="signal peptide" evidence="2">
    <location>
        <begin position="1"/>
        <end position="24"/>
    </location>
</feature>
<gene>
    <name evidence="3" type="ORF">FOZ76_01015</name>
</gene>
<sequence length="327" mass="35006">MKPARVLMSIASVLTAFTLTPSFAASDADYPNRPITLIVPFSAGGPVDTEARNYSVRLGEILGQPVVIDYRAGGGTSIGSDYVARAKPDGYTLLANSGTLTTLPSYYKGLRFDIEKDLIPVSQISRRASVIVASPNAPFKTYQEYLAYTHANPGKVNYGTNGMGDITHLTGEWMNSKTNSTVTYVPYKGAGSMFTALQASQIDVTSAAVPFAAPLIQSGTLHALAVLSSERAKLLPDVPTVGELGIEGLALENWFGIFAPAGTPEPIIRRLNEALKEVLKTPSVKAAMDTQGVTAVGSSPEEFRKVVSEDIARWKDIVRNSSIKFDQ</sequence>
<reference evidence="3 4" key="1">
    <citation type="submission" date="2019-07" db="EMBL/GenBank/DDBJ databases">
        <title>Qingshengfaniella alkalisoli gen. nov., sp. nov., isolated from saline soil.</title>
        <authorList>
            <person name="Xu L."/>
            <person name="Huang X.-X."/>
            <person name="Sun J.-Q."/>
        </authorList>
    </citation>
    <scope>NUCLEOTIDE SEQUENCE [LARGE SCALE GENOMIC DNA]</scope>
    <source>
        <strain evidence="3 4">DSM 27279</strain>
    </source>
</reference>
<evidence type="ECO:0000313" key="3">
    <source>
        <dbReference type="EMBL" id="TSH98983.1"/>
    </source>
</evidence>
<dbReference type="AlphaFoldDB" id="A0A556B1E0"/>
<dbReference type="PANTHER" id="PTHR42928:SF5">
    <property type="entry name" value="BLR1237 PROTEIN"/>
    <property type="match status" value="1"/>
</dbReference>
<comment type="similarity">
    <text evidence="1">Belongs to the UPF0065 (bug) family.</text>
</comment>
<organism evidence="3 4">
    <name type="scientific">Verticiella sediminum</name>
    <dbReference type="NCBI Taxonomy" id="1247510"/>
    <lineage>
        <taxon>Bacteria</taxon>
        <taxon>Pseudomonadati</taxon>
        <taxon>Pseudomonadota</taxon>
        <taxon>Betaproteobacteria</taxon>
        <taxon>Burkholderiales</taxon>
        <taxon>Alcaligenaceae</taxon>
        <taxon>Verticiella</taxon>
    </lineage>
</organism>
<dbReference type="PIRSF" id="PIRSF017082">
    <property type="entry name" value="YflP"/>
    <property type="match status" value="1"/>
</dbReference>
<proteinExistence type="inferred from homology"/>
<dbReference type="OrthoDB" id="9780943at2"/>
<dbReference type="Proteomes" id="UP000318405">
    <property type="component" value="Unassembled WGS sequence"/>
</dbReference>
<dbReference type="InterPro" id="IPR005064">
    <property type="entry name" value="BUG"/>
</dbReference>
<dbReference type="PANTHER" id="PTHR42928">
    <property type="entry name" value="TRICARBOXYLATE-BINDING PROTEIN"/>
    <property type="match status" value="1"/>
</dbReference>
<feature type="chain" id="PRO_5021876500" evidence="2">
    <location>
        <begin position="25"/>
        <end position="327"/>
    </location>
</feature>
<dbReference type="EMBL" id="VLTJ01000002">
    <property type="protein sequence ID" value="TSH98983.1"/>
    <property type="molecule type" value="Genomic_DNA"/>
</dbReference>
<dbReference type="RefSeq" id="WP_143946261.1">
    <property type="nucleotide sequence ID" value="NZ_BAABMB010000001.1"/>
</dbReference>
<evidence type="ECO:0000313" key="4">
    <source>
        <dbReference type="Proteomes" id="UP000318405"/>
    </source>
</evidence>
<evidence type="ECO:0000256" key="1">
    <source>
        <dbReference type="ARBA" id="ARBA00006987"/>
    </source>
</evidence>
<accession>A0A556B1E0</accession>
<keyword evidence="4" id="KW-1185">Reference proteome</keyword>
<dbReference type="CDD" id="cd07012">
    <property type="entry name" value="PBP2_Bug_TTT"/>
    <property type="match status" value="1"/>
</dbReference>
<name>A0A556B1E0_9BURK</name>
<protein>
    <submittedName>
        <fullName evidence="3">Tripartite tricarboxylate transporter substrate binding protein</fullName>
    </submittedName>
</protein>
<dbReference type="Gene3D" id="3.40.190.10">
    <property type="entry name" value="Periplasmic binding protein-like II"/>
    <property type="match status" value="1"/>
</dbReference>
<dbReference type="InterPro" id="IPR042100">
    <property type="entry name" value="Bug_dom1"/>
</dbReference>